<sequence length="113" mass="13149">MYRLPNRLYYAQLADLTLEDLNQALNKVMFNCSLKLISLLLLCAVLQYRLRFSAIRQLAFVLERQWPGVQTKICFWVFYNVQASLKHHGYDYTFKFAWLTEDSASIASNSTGA</sequence>
<name>A0A6A3IGD1_9STRA</name>
<evidence type="ECO:0000313" key="2">
    <source>
        <dbReference type="Proteomes" id="UP000435112"/>
    </source>
</evidence>
<protein>
    <submittedName>
        <fullName evidence="1">Uncharacterized protein</fullName>
    </submittedName>
</protein>
<comment type="caution">
    <text evidence="1">The sequence shown here is derived from an EMBL/GenBank/DDBJ whole genome shotgun (WGS) entry which is preliminary data.</text>
</comment>
<proteinExistence type="predicted"/>
<dbReference type="EMBL" id="QXFU01002833">
    <property type="protein sequence ID" value="KAE8981041.1"/>
    <property type="molecule type" value="Genomic_DNA"/>
</dbReference>
<dbReference type="OrthoDB" id="167927at2759"/>
<dbReference type="Proteomes" id="UP000435112">
    <property type="component" value="Unassembled WGS sequence"/>
</dbReference>
<reference evidence="1 2" key="1">
    <citation type="submission" date="2018-09" db="EMBL/GenBank/DDBJ databases">
        <title>Genomic investigation of the strawberry pathogen Phytophthora fragariae indicates pathogenicity is determined by transcriptional variation in three key races.</title>
        <authorList>
            <person name="Adams T.M."/>
            <person name="Armitage A.D."/>
            <person name="Sobczyk M.K."/>
            <person name="Bates H.J."/>
            <person name="Dunwell J.M."/>
            <person name="Nellist C.F."/>
            <person name="Harrison R.J."/>
        </authorList>
    </citation>
    <scope>NUCLEOTIDE SEQUENCE [LARGE SCALE GENOMIC DNA]</scope>
    <source>
        <strain evidence="1 2">SCRP324</strain>
    </source>
</reference>
<accession>A0A6A3IGD1</accession>
<dbReference type="AlphaFoldDB" id="A0A6A3IGD1"/>
<gene>
    <name evidence="1" type="ORF">PR002_g23938</name>
</gene>
<organism evidence="1 2">
    <name type="scientific">Phytophthora rubi</name>
    <dbReference type="NCBI Taxonomy" id="129364"/>
    <lineage>
        <taxon>Eukaryota</taxon>
        <taxon>Sar</taxon>
        <taxon>Stramenopiles</taxon>
        <taxon>Oomycota</taxon>
        <taxon>Peronosporomycetes</taxon>
        <taxon>Peronosporales</taxon>
        <taxon>Peronosporaceae</taxon>
        <taxon>Phytophthora</taxon>
    </lineage>
</organism>
<evidence type="ECO:0000313" key="1">
    <source>
        <dbReference type="EMBL" id="KAE8981041.1"/>
    </source>
</evidence>